<comment type="caution">
    <text evidence="1">The sequence shown here is derived from an EMBL/GenBank/DDBJ whole genome shotgun (WGS) entry which is preliminary data.</text>
</comment>
<dbReference type="RefSeq" id="WP_005005760.1">
    <property type="nucleotide sequence ID" value="NZ_LFZS01000024.1"/>
</dbReference>
<proteinExistence type="predicted"/>
<organism evidence="1 2">
    <name type="scientific">Acinetobacter genomosp. 33YU</name>
    <dbReference type="NCBI Taxonomy" id="1675530"/>
    <lineage>
        <taxon>Bacteria</taxon>
        <taxon>Pseudomonadati</taxon>
        <taxon>Pseudomonadota</taxon>
        <taxon>Gammaproteobacteria</taxon>
        <taxon>Moraxellales</taxon>
        <taxon>Moraxellaceae</taxon>
        <taxon>Acinetobacter</taxon>
    </lineage>
</organism>
<gene>
    <name evidence="1" type="ORF">AC058_18275</name>
</gene>
<dbReference type="GeneID" id="67513392"/>
<dbReference type="EMBL" id="LFZS01000024">
    <property type="protein sequence ID" value="ONN52165.1"/>
    <property type="molecule type" value="Genomic_DNA"/>
</dbReference>
<dbReference type="Proteomes" id="UP000189376">
    <property type="component" value="Unassembled WGS sequence"/>
</dbReference>
<dbReference type="AlphaFoldDB" id="A0A1V2UQA1"/>
<name>A0A1V2UQA1_9GAMM</name>
<evidence type="ECO:0000313" key="1">
    <source>
        <dbReference type="EMBL" id="ONN52165.1"/>
    </source>
</evidence>
<reference evidence="1 2" key="1">
    <citation type="submission" date="2015-07" db="EMBL/GenBank/DDBJ databases">
        <title>Acinetobacter yuneri, a novel member of Acinetobacter calcoaceticus-Acinetobacter baumannii complex isolated from clinical specimen.</title>
        <authorList>
            <person name="Yu Y."/>
        </authorList>
    </citation>
    <scope>NUCLEOTIDE SEQUENCE [LARGE SCALE GENOMIC DNA]</scope>
    <source>
        <strain evidence="1 2">A362</strain>
    </source>
</reference>
<sequence length="140" mass="15614">MIKTDTGDTVGGGLTNPQDEVLALLEECLNSEQYTARITYICEDGGQLVGKKAALKILKEQEDNGLMLVPIPVLGKQLRVWSGLSKTKMSSHTGLYNNIQWSKFESGEKLITKQAWTLLQLRLGVHPKYKLVLKNELDVE</sequence>
<keyword evidence="2" id="KW-1185">Reference proteome</keyword>
<accession>A0A1V2UQA1</accession>
<protein>
    <submittedName>
        <fullName evidence="1">Uncharacterized protein</fullName>
    </submittedName>
</protein>
<evidence type="ECO:0000313" key="2">
    <source>
        <dbReference type="Proteomes" id="UP000189376"/>
    </source>
</evidence>